<dbReference type="PANTHER" id="PTHR43775">
    <property type="entry name" value="FATTY ACID SYNTHASE"/>
    <property type="match status" value="1"/>
</dbReference>
<dbReference type="SUPFAM" id="SSF53901">
    <property type="entry name" value="Thiolase-like"/>
    <property type="match status" value="2"/>
</dbReference>
<dbReference type="Pfam" id="PF16197">
    <property type="entry name" value="KAsynt_C_assoc"/>
    <property type="match status" value="1"/>
</dbReference>
<keyword evidence="2" id="KW-0597">Phosphoprotein</keyword>
<dbReference type="EMBL" id="JBHTEY010000004">
    <property type="protein sequence ID" value="MFC7613063.1"/>
    <property type="molecule type" value="Genomic_DNA"/>
</dbReference>
<dbReference type="InterPro" id="IPR050091">
    <property type="entry name" value="PKS_NRPS_Biosynth_Enz"/>
</dbReference>
<dbReference type="Proteomes" id="UP001596512">
    <property type="component" value="Unassembled WGS sequence"/>
</dbReference>
<keyword evidence="6" id="KW-1185">Reference proteome</keyword>
<evidence type="ECO:0000313" key="5">
    <source>
        <dbReference type="EMBL" id="MFC7613063.1"/>
    </source>
</evidence>
<dbReference type="PANTHER" id="PTHR43775:SF37">
    <property type="entry name" value="SI:DKEY-61P9.11"/>
    <property type="match status" value="1"/>
</dbReference>
<sequence>MAVQSACSSALVAVCEAAQSLADYRCDTALAGGVAVTWPRHRAGGMSSPDGRCRAFDESAAGTGYGSGVGVVVLRRLADARADGDHVYAVLPGWGVANDGAARAGFAAPGPDGQAEAIAEALASAGVDPAEVGYVEAHGSGTPLGDAIEAAALTEVFAGVERCALGSVKTNIGHLDAAAGIAGLIKAVLAVRHGLIPPSLHFTAPHPDVDLGPFTVPTKVTAWPDGPRIAGVSAFGVGGTNAHVLVQESEEDIPDAVGERSWVLPVSARDEVALRQALVDLREHVAAHGPRIADVAYTLAVGRRAFACRAAVECTDSTVLDALDAAIHQAGAPRADLARRWLAGEDVDWGAEFDGLPVRRVPLPTYPFQRSRYWIDPPGKEDPQ</sequence>
<keyword evidence="1" id="KW-0596">Phosphopantetheine</keyword>
<evidence type="ECO:0000313" key="6">
    <source>
        <dbReference type="Proteomes" id="UP001596512"/>
    </source>
</evidence>
<name>A0ABW2TJP2_9PSEU</name>
<dbReference type="CDD" id="cd00833">
    <property type="entry name" value="PKS"/>
    <property type="match status" value="1"/>
</dbReference>
<dbReference type="InterPro" id="IPR020841">
    <property type="entry name" value="PKS_Beta-ketoAc_synthase_dom"/>
</dbReference>
<dbReference type="InterPro" id="IPR014030">
    <property type="entry name" value="Ketoacyl_synth_N"/>
</dbReference>
<dbReference type="Pfam" id="PF00109">
    <property type="entry name" value="ketoacyl-synt"/>
    <property type="match status" value="1"/>
</dbReference>
<reference evidence="6" key="1">
    <citation type="journal article" date="2019" name="Int. J. Syst. Evol. Microbiol.">
        <title>The Global Catalogue of Microorganisms (GCM) 10K type strain sequencing project: providing services to taxonomists for standard genome sequencing and annotation.</title>
        <authorList>
            <consortium name="The Broad Institute Genomics Platform"/>
            <consortium name="The Broad Institute Genome Sequencing Center for Infectious Disease"/>
            <person name="Wu L."/>
            <person name="Ma J."/>
        </authorList>
    </citation>
    <scope>NUCLEOTIDE SEQUENCE [LARGE SCALE GENOMIC DNA]</scope>
    <source>
        <strain evidence="6">JCM 17695</strain>
    </source>
</reference>
<comment type="caution">
    <text evidence="5">The sequence shown here is derived from an EMBL/GenBank/DDBJ whole genome shotgun (WGS) entry which is preliminary data.</text>
</comment>
<dbReference type="SMART" id="SM00825">
    <property type="entry name" value="PKS_KS"/>
    <property type="match status" value="1"/>
</dbReference>
<evidence type="ECO:0000256" key="1">
    <source>
        <dbReference type="ARBA" id="ARBA00022450"/>
    </source>
</evidence>
<dbReference type="PROSITE" id="PS52004">
    <property type="entry name" value="KS3_2"/>
    <property type="match status" value="1"/>
</dbReference>
<dbReference type="Gene3D" id="1.10.1240.100">
    <property type="match status" value="1"/>
</dbReference>
<keyword evidence="3" id="KW-0808">Transferase</keyword>
<proteinExistence type="inferred from homology"/>
<dbReference type="Pfam" id="PF02801">
    <property type="entry name" value="Ketoacyl-synt_C"/>
    <property type="match status" value="1"/>
</dbReference>
<dbReference type="InterPro" id="IPR016039">
    <property type="entry name" value="Thiolase-like"/>
</dbReference>
<gene>
    <name evidence="5" type="ORF">ACFQV2_04915</name>
</gene>
<evidence type="ECO:0000256" key="3">
    <source>
        <dbReference type="RuleBase" id="RU003694"/>
    </source>
</evidence>
<accession>A0ABW2TJP2</accession>
<protein>
    <submittedName>
        <fullName evidence="5">Beta-ketoacyl synthase N-terminal-like domain-containing protein</fullName>
    </submittedName>
</protein>
<dbReference type="InterPro" id="IPR032821">
    <property type="entry name" value="PKS_assoc"/>
</dbReference>
<dbReference type="Gene3D" id="3.40.47.10">
    <property type="match status" value="1"/>
</dbReference>
<evidence type="ECO:0000259" key="4">
    <source>
        <dbReference type="PROSITE" id="PS52004"/>
    </source>
</evidence>
<dbReference type="InterPro" id="IPR014031">
    <property type="entry name" value="Ketoacyl_synth_C"/>
</dbReference>
<organism evidence="5 6">
    <name type="scientific">Actinokineospora soli</name>
    <dbReference type="NCBI Taxonomy" id="1048753"/>
    <lineage>
        <taxon>Bacteria</taxon>
        <taxon>Bacillati</taxon>
        <taxon>Actinomycetota</taxon>
        <taxon>Actinomycetes</taxon>
        <taxon>Pseudonocardiales</taxon>
        <taxon>Pseudonocardiaceae</taxon>
        <taxon>Actinokineospora</taxon>
    </lineage>
</organism>
<comment type="similarity">
    <text evidence="3">Belongs to the thiolase-like superfamily. Beta-ketoacyl-ACP synthases family.</text>
</comment>
<evidence type="ECO:0000256" key="2">
    <source>
        <dbReference type="ARBA" id="ARBA00022553"/>
    </source>
</evidence>
<feature type="domain" description="Ketosynthase family 3 (KS3)" evidence="4">
    <location>
        <begin position="1"/>
        <end position="248"/>
    </location>
</feature>